<protein>
    <submittedName>
        <fullName evidence="2">Rhodanese-like domain-containing protein</fullName>
    </submittedName>
</protein>
<dbReference type="AlphaFoldDB" id="A0A553IHX7"/>
<dbReference type="SUPFAM" id="SSF52821">
    <property type="entry name" value="Rhodanese/Cell cycle control phosphatase"/>
    <property type="match status" value="1"/>
</dbReference>
<name>A0A553IHX7_ACHLA</name>
<dbReference type="PANTHER" id="PTHR43031">
    <property type="entry name" value="FAD-DEPENDENT OXIDOREDUCTASE"/>
    <property type="match status" value="1"/>
</dbReference>
<dbReference type="GeneID" id="41338915"/>
<dbReference type="InterPro" id="IPR050229">
    <property type="entry name" value="GlpE_sulfurtransferase"/>
</dbReference>
<proteinExistence type="predicted"/>
<dbReference type="EMBL" id="VKID01000001">
    <property type="protein sequence ID" value="TRX99801.1"/>
    <property type="molecule type" value="Genomic_DNA"/>
</dbReference>
<dbReference type="SMART" id="SM00450">
    <property type="entry name" value="RHOD"/>
    <property type="match status" value="1"/>
</dbReference>
<dbReference type="RefSeq" id="WP_012242702.1">
    <property type="nucleotide sequence ID" value="NZ_JACAOE010000001.1"/>
</dbReference>
<gene>
    <name evidence="2" type="ORF">FNV44_01830</name>
</gene>
<evidence type="ECO:0000259" key="1">
    <source>
        <dbReference type="PROSITE" id="PS50206"/>
    </source>
</evidence>
<sequence length="92" mass="10632">MFFFKSNSVSWRDIKDADIVIDVREPYEFQPFHHKGAKNIPIGQISKYKTDKKVFVTCQSGMRSRMAVRILKKNGVDAVNIKGGMLKYYTRG</sequence>
<accession>A0A553IHX7</accession>
<organism evidence="2 3">
    <name type="scientific">Acholeplasma laidlawii</name>
    <dbReference type="NCBI Taxonomy" id="2148"/>
    <lineage>
        <taxon>Bacteria</taxon>
        <taxon>Bacillati</taxon>
        <taxon>Mycoplasmatota</taxon>
        <taxon>Mollicutes</taxon>
        <taxon>Acholeplasmatales</taxon>
        <taxon>Acholeplasmataceae</taxon>
        <taxon>Acholeplasma</taxon>
    </lineage>
</organism>
<dbReference type="Proteomes" id="UP000315938">
    <property type="component" value="Unassembled WGS sequence"/>
</dbReference>
<dbReference type="CDD" id="cd00158">
    <property type="entry name" value="RHOD"/>
    <property type="match status" value="1"/>
</dbReference>
<evidence type="ECO:0000313" key="2">
    <source>
        <dbReference type="EMBL" id="TRX99801.1"/>
    </source>
</evidence>
<dbReference type="InterPro" id="IPR001763">
    <property type="entry name" value="Rhodanese-like_dom"/>
</dbReference>
<reference evidence="2 3" key="1">
    <citation type="submission" date="2019-07" db="EMBL/GenBank/DDBJ databases">
        <title>Genome sequence of Acholeplasma laidlawii strain with increased resistance to erythromycin.</title>
        <authorList>
            <person name="Medvedeva E.S."/>
            <person name="Baranova N.B."/>
            <person name="Siniagina M.N."/>
            <person name="Mouzykantov A."/>
            <person name="Chernova O.A."/>
            <person name="Chernov V.M."/>
        </authorList>
    </citation>
    <scope>NUCLEOTIDE SEQUENCE [LARGE SCALE GENOMIC DNA]</scope>
    <source>
        <strain evidence="2 3">PG8REry</strain>
    </source>
</reference>
<dbReference type="PROSITE" id="PS50206">
    <property type="entry name" value="RHODANESE_3"/>
    <property type="match status" value="1"/>
</dbReference>
<feature type="domain" description="Rhodanese" evidence="1">
    <location>
        <begin position="14"/>
        <end position="90"/>
    </location>
</feature>
<dbReference type="Pfam" id="PF00581">
    <property type="entry name" value="Rhodanese"/>
    <property type="match status" value="1"/>
</dbReference>
<dbReference type="PANTHER" id="PTHR43031:SF1">
    <property type="entry name" value="PYRIDINE NUCLEOTIDE-DISULPHIDE OXIDOREDUCTASE"/>
    <property type="match status" value="1"/>
</dbReference>
<evidence type="ECO:0000313" key="3">
    <source>
        <dbReference type="Proteomes" id="UP000315938"/>
    </source>
</evidence>
<comment type="caution">
    <text evidence="2">The sequence shown here is derived from an EMBL/GenBank/DDBJ whole genome shotgun (WGS) entry which is preliminary data.</text>
</comment>
<dbReference type="InterPro" id="IPR036873">
    <property type="entry name" value="Rhodanese-like_dom_sf"/>
</dbReference>
<dbReference type="Gene3D" id="3.40.250.10">
    <property type="entry name" value="Rhodanese-like domain"/>
    <property type="match status" value="1"/>
</dbReference>